<evidence type="ECO:0000313" key="1">
    <source>
        <dbReference type="EMBL" id="MBW8182344.1"/>
    </source>
</evidence>
<organism evidence="1 2">
    <name type="scientific">Shewanella nanhaiensis</name>
    <dbReference type="NCBI Taxonomy" id="2864872"/>
    <lineage>
        <taxon>Bacteria</taxon>
        <taxon>Pseudomonadati</taxon>
        <taxon>Pseudomonadota</taxon>
        <taxon>Gammaproteobacteria</taxon>
        <taxon>Alteromonadales</taxon>
        <taxon>Shewanellaceae</taxon>
        <taxon>Shewanella</taxon>
    </lineage>
</organism>
<proteinExistence type="predicted"/>
<gene>
    <name evidence="1" type="ORF">K0625_01590</name>
</gene>
<reference evidence="1 2" key="1">
    <citation type="submission" date="2021-07" db="EMBL/GenBank/DDBJ databases">
        <title>Shewanella sp. nov, isolated from SCS.</title>
        <authorList>
            <person name="Cao W.R."/>
        </authorList>
    </citation>
    <scope>NUCLEOTIDE SEQUENCE [LARGE SCALE GENOMIC DNA]</scope>
    <source>
        <strain evidence="1 2">NR704-98</strain>
    </source>
</reference>
<dbReference type="InterPro" id="IPR046350">
    <property type="entry name" value="Cystatin_sf"/>
</dbReference>
<protein>
    <submittedName>
        <fullName evidence="1">Uncharacterized protein</fullName>
    </submittedName>
</protein>
<keyword evidence="2" id="KW-1185">Reference proteome</keyword>
<dbReference type="SUPFAM" id="SSF54403">
    <property type="entry name" value="Cystatin/monellin"/>
    <property type="match status" value="1"/>
</dbReference>
<dbReference type="RefSeq" id="WP_012325752.1">
    <property type="nucleotide sequence ID" value="NZ_JAHZST010000001.1"/>
</dbReference>
<dbReference type="EMBL" id="JAHZST010000001">
    <property type="protein sequence ID" value="MBW8182344.1"/>
    <property type="molecule type" value="Genomic_DNA"/>
</dbReference>
<dbReference type="Proteomes" id="UP001195963">
    <property type="component" value="Unassembled WGS sequence"/>
</dbReference>
<comment type="caution">
    <text evidence="1">The sequence shown here is derived from an EMBL/GenBank/DDBJ whole genome shotgun (WGS) entry which is preliminary data.</text>
</comment>
<accession>A0ABS7DYB2</accession>
<evidence type="ECO:0000313" key="2">
    <source>
        <dbReference type="Proteomes" id="UP001195963"/>
    </source>
</evidence>
<name>A0ABS7DYB2_9GAMM</name>
<sequence>MSNQNLGAYGPFTSEIDTQAKEAFSEAMEHFVGVDYSPVAVATQVVAGLNYAYFCNAQIPGLGSSVYPAMVNIYKPLDGDAVITHIQKVTY</sequence>